<name>A0A939QEN5_9MICO</name>
<dbReference type="CDD" id="cd02972">
    <property type="entry name" value="DsbA_family"/>
    <property type="match status" value="1"/>
</dbReference>
<dbReference type="RefSeq" id="WP_208239964.1">
    <property type="nucleotide sequence ID" value="NZ_BAAAQU010000002.1"/>
</dbReference>
<evidence type="ECO:0000256" key="1">
    <source>
        <dbReference type="SAM" id="MobiDB-lite"/>
    </source>
</evidence>
<feature type="compositionally biased region" description="Basic and acidic residues" evidence="1">
    <location>
        <begin position="1"/>
        <end position="11"/>
    </location>
</feature>
<reference evidence="4" key="1">
    <citation type="submission" date="2021-03" db="EMBL/GenBank/DDBJ databases">
        <title>Leucobacter chromiisoli sp. nov., isolated from chromium-containing soil of chemical plant.</title>
        <authorList>
            <person name="Xu Z."/>
        </authorList>
    </citation>
    <scope>NUCLEOTIDE SEQUENCE</scope>
    <source>
        <strain evidence="4">K 70/01</strain>
    </source>
</reference>
<evidence type="ECO:0000259" key="3">
    <source>
        <dbReference type="Pfam" id="PF13462"/>
    </source>
</evidence>
<feature type="region of interest" description="Disordered" evidence="1">
    <location>
        <begin position="84"/>
        <end position="106"/>
    </location>
</feature>
<feature type="region of interest" description="Disordered" evidence="1">
    <location>
        <begin position="1"/>
        <end position="28"/>
    </location>
</feature>
<evidence type="ECO:0000313" key="4">
    <source>
        <dbReference type="EMBL" id="MBO2990737.1"/>
    </source>
</evidence>
<evidence type="ECO:0000256" key="2">
    <source>
        <dbReference type="SAM" id="Phobius"/>
    </source>
</evidence>
<dbReference type="Pfam" id="PF13462">
    <property type="entry name" value="Thioredoxin_4"/>
    <property type="match status" value="1"/>
</dbReference>
<keyword evidence="5" id="KW-1185">Reference proteome</keyword>
<organism evidence="4 5">
    <name type="scientific">Leucobacter tardus</name>
    <dbReference type="NCBI Taxonomy" id="501483"/>
    <lineage>
        <taxon>Bacteria</taxon>
        <taxon>Bacillati</taxon>
        <taxon>Actinomycetota</taxon>
        <taxon>Actinomycetes</taxon>
        <taxon>Micrococcales</taxon>
        <taxon>Microbacteriaceae</taxon>
        <taxon>Leucobacter</taxon>
    </lineage>
</organism>
<keyword evidence="2" id="KW-0472">Membrane</keyword>
<feature type="transmembrane region" description="Helical" evidence="2">
    <location>
        <begin position="32"/>
        <end position="53"/>
    </location>
</feature>
<accession>A0A939QEN5</accession>
<keyword evidence="2" id="KW-1133">Transmembrane helix</keyword>
<sequence length="304" mass="31937">MTDPTPHDPHAHYTPVDRSVPQPGQGGSSRKVTIWTVAAILALAFTAFCVFLVMSRLDDQPSEADGVEWPANMRTGGILFESGSGGLTPVRSDAPQAGAVPEPVEADRASGPLDIQLYVDYRCPACAAFELENAALLEEAVTNGDATLEEAVTNGDATLEVRPMTFLDDDTQYSSRAAGAVACVVDGEPELAWNAHTALLDPRIQPGHEDPGLENDEIVGVIERATGELDGATRSCIEDERFAPFAQALNAWASSTPIVEADDADATVAHTPFVIAGGAVYEGEASDGDAFAAFLAEQGLQGAR</sequence>
<protein>
    <submittedName>
        <fullName evidence="4">Thioredoxin domain-containing protein</fullName>
    </submittedName>
</protein>
<dbReference type="InterPro" id="IPR036249">
    <property type="entry name" value="Thioredoxin-like_sf"/>
</dbReference>
<dbReference type="InterPro" id="IPR012336">
    <property type="entry name" value="Thioredoxin-like_fold"/>
</dbReference>
<proteinExistence type="predicted"/>
<comment type="caution">
    <text evidence="4">The sequence shown here is derived from an EMBL/GenBank/DDBJ whole genome shotgun (WGS) entry which is preliminary data.</text>
</comment>
<gene>
    <name evidence="4" type="ORF">J4H85_12100</name>
</gene>
<dbReference type="EMBL" id="JAGFBF010000005">
    <property type="protein sequence ID" value="MBO2990737.1"/>
    <property type="molecule type" value="Genomic_DNA"/>
</dbReference>
<dbReference type="AlphaFoldDB" id="A0A939QEN5"/>
<keyword evidence="2" id="KW-0812">Transmembrane</keyword>
<feature type="domain" description="Thioredoxin-like fold" evidence="3">
    <location>
        <begin position="112"/>
        <end position="285"/>
    </location>
</feature>
<dbReference type="SUPFAM" id="SSF52833">
    <property type="entry name" value="Thioredoxin-like"/>
    <property type="match status" value="1"/>
</dbReference>
<dbReference type="Proteomes" id="UP000668403">
    <property type="component" value="Unassembled WGS sequence"/>
</dbReference>
<evidence type="ECO:0000313" key="5">
    <source>
        <dbReference type="Proteomes" id="UP000668403"/>
    </source>
</evidence>
<dbReference type="Gene3D" id="3.40.30.10">
    <property type="entry name" value="Glutaredoxin"/>
    <property type="match status" value="1"/>
</dbReference>